<comment type="caution">
    <text evidence="2">The sequence shown here is derived from an EMBL/GenBank/DDBJ whole genome shotgun (WGS) entry which is preliminary data.</text>
</comment>
<dbReference type="EMBL" id="CAJVPY010001414">
    <property type="protein sequence ID" value="CAG8521079.1"/>
    <property type="molecule type" value="Genomic_DNA"/>
</dbReference>
<evidence type="ECO:0000256" key="1">
    <source>
        <dbReference type="SAM" id="MobiDB-lite"/>
    </source>
</evidence>
<dbReference type="OrthoDB" id="2413408at2759"/>
<keyword evidence="3" id="KW-1185">Reference proteome</keyword>
<proteinExistence type="predicted"/>
<evidence type="ECO:0000313" key="3">
    <source>
        <dbReference type="Proteomes" id="UP000789405"/>
    </source>
</evidence>
<dbReference type="Proteomes" id="UP000789405">
    <property type="component" value="Unassembled WGS sequence"/>
</dbReference>
<name>A0A9N9FAR5_9GLOM</name>
<gene>
    <name evidence="2" type="ORF">DERYTH_LOCUS3873</name>
</gene>
<organism evidence="2 3">
    <name type="scientific">Dentiscutata erythropus</name>
    <dbReference type="NCBI Taxonomy" id="1348616"/>
    <lineage>
        <taxon>Eukaryota</taxon>
        <taxon>Fungi</taxon>
        <taxon>Fungi incertae sedis</taxon>
        <taxon>Mucoromycota</taxon>
        <taxon>Glomeromycotina</taxon>
        <taxon>Glomeromycetes</taxon>
        <taxon>Diversisporales</taxon>
        <taxon>Gigasporaceae</taxon>
        <taxon>Dentiscutata</taxon>
    </lineage>
</organism>
<feature type="compositionally biased region" description="Low complexity" evidence="1">
    <location>
        <begin position="169"/>
        <end position="185"/>
    </location>
</feature>
<evidence type="ECO:0000313" key="2">
    <source>
        <dbReference type="EMBL" id="CAG8521079.1"/>
    </source>
</evidence>
<accession>A0A9N9FAR5</accession>
<feature type="compositionally biased region" description="Basic and acidic residues" evidence="1">
    <location>
        <begin position="140"/>
        <end position="150"/>
    </location>
</feature>
<feature type="region of interest" description="Disordered" evidence="1">
    <location>
        <begin position="317"/>
        <end position="337"/>
    </location>
</feature>
<sequence length="756" mass="87471">MSDIIREPRLEATKFFNAFVKYIAKLETGLDFEQLFKVFVESLDQICVLFVVPACVRAFAQSYLKWLEAMVNECREYFFAKVTLQEKTELKDVFKNTVNVTAQAEAYRAYITAPAVPTKSSGTDVQERHNDKVDEELIEASKEKKRKDEDNVTVVTSTPPTKRSRSRYESSYSPSPSEVEELPSLTTDSVFNDDNYERDVPQLSDNYSEEDEKPIIEDLSDDYSEENEKPIIEDLSDDYSKENEKPIIEDQNNVISPLCAISTISTANETEVKSTCNDNDEESSSSPPNQELEDTETIPLIILNKISTISTANEMEVKSTCNDNDEESSLSPPNQELEDTETIPLIIVNKDGDIMTDTKMMRDRYLRIRRDLCDYSLQKDWFIEDYNVSDEFRKYQISNIEKLVAGETFDFASSSEAILSLHNIMFIDSTTMKKPLYLDIDDERKWRTSIRQPKQQTPPSFLGEIMDEYEAEINDIDELRSKFYDMWGNIVTKSFIRIMRGVCLKLSKHFERMHMYPDSRNKNEDTFVHDYVHAAFKEMFRDPNYEIIWANTESLSSKEHRATYGRSKGRKPDITIYRVMKKDEKEETCKVEREETCFVEAKHLSVTRNSKIGGYNLYKVAILCQGGINRIISSRGNTPKLKSFGGHICEGYIYLGTMDLEYDGIYRYFQLSEIKLAQELSEFNLVRKLIIEIFYLKCRIDSFYSSENNKRLSDNISCHNSFSREPTITPKACRSTMIPVVSLIEKTTKTNNCKNI</sequence>
<protein>
    <submittedName>
        <fullName evidence="2">20254_t:CDS:1</fullName>
    </submittedName>
</protein>
<feature type="region of interest" description="Disordered" evidence="1">
    <location>
        <begin position="271"/>
        <end position="297"/>
    </location>
</feature>
<dbReference type="AlphaFoldDB" id="A0A9N9FAR5"/>
<reference evidence="2" key="1">
    <citation type="submission" date="2021-06" db="EMBL/GenBank/DDBJ databases">
        <authorList>
            <person name="Kallberg Y."/>
            <person name="Tangrot J."/>
            <person name="Rosling A."/>
        </authorList>
    </citation>
    <scope>NUCLEOTIDE SEQUENCE</scope>
    <source>
        <strain evidence="2">MA453B</strain>
    </source>
</reference>
<feature type="region of interest" description="Disordered" evidence="1">
    <location>
        <begin position="140"/>
        <end position="212"/>
    </location>
</feature>